<name>A0A377HVM3_9PAST</name>
<dbReference type="AlphaFoldDB" id="A0A377HVM3"/>
<evidence type="ECO:0000313" key="1">
    <source>
        <dbReference type="EMBL" id="STO59589.1"/>
    </source>
</evidence>
<organism evidence="2 3">
    <name type="scientific">Canicola haemoglobinophilus</name>
    <dbReference type="NCBI Taxonomy" id="733"/>
    <lineage>
        <taxon>Bacteria</taxon>
        <taxon>Pseudomonadati</taxon>
        <taxon>Pseudomonadota</taxon>
        <taxon>Gammaproteobacteria</taxon>
        <taxon>Pasteurellales</taxon>
        <taxon>Pasteurellaceae</taxon>
        <taxon>Canicola</taxon>
    </lineage>
</organism>
<dbReference type="RefSeq" id="WP_235817222.1">
    <property type="nucleotide sequence ID" value="NZ_MUXZ01000039.1"/>
</dbReference>
<dbReference type="EMBL" id="UGHF01000001">
    <property type="protein sequence ID" value="STO59589.1"/>
    <property type="molecule type" value="Genomic_DNA"/>
</dbReference>
<accession>A0A377HVM3</accession>
<sequence length="110" mass="12954">MNSFLFELVTIPLLVLICRNALALKPSYYLIFMCILIGLSLWLTKTDSIFWQEYGELSWLVCSMEGLIMELQLIPYLSDLFTSRKTYLQEMPMYCFVSKNWIFSAKNRAK</sequence>
<evidence type="ECO:0000313" key="3">
    <source>
        <dbReference type="Proteomes" id="UP000254329"/>
    </source>
</evidence>
<evidence type="ECO:0000313" key="2">
    <source>
        <dbReference type="EMBL" id="STO60257.1"/>
    </source>
</evidence>
<dbReference type="Proteomes" id="UP000254329">
    <property type="component" value="Unassembled WGS sequence"/>
</dbReference>
<gene>
    <name evidence="1" type="ORF">NCTC1659_00845</name>
    <name evidence="2" type="ORF">NCTC1659_01533</name>
</gene>
<dbReference type="EMBL" id="UGHF01000001">
    <property type="protein sequence ID" value="STO60257.1"/>
    <property type="molecule type" value="Genomic_DNA"/>
</dbReference>
<protein>
    <submittedName>
        <fullName evidence="2">Uncharacterized protein</fullName>
    </submittedName>
</protein>
<reference evidence="2 3" key="1">
    <citation type="submission" date="2018-06" db="EMBL/GenBank/DDBJ databases">
        <authorList>
            <consortium name="Pathogen Informatics"/>
            <person name="Doyle S."/>
        </authorList>
    </citation>
    <scope>NUCLEOTIDE SEQUENCE [LARGE SCALE GENOMIC DNA]</scope>
    <source>
        <strain evidence="2 3">NCTC1659</strain>
    </source>
</reference>
<proteinExistence type="predicted"/>
<keyword evidence="3" id="KW-1185">Reference proteome</keyword>